<feature type="region of interest" description="Disordered" evidence="1">
    <location>
        <begin position="268"/>
        <end position="297"/>
    </location>
</feature>
<dbReference type="Xenbase" id="XB-GENE-1010880">
    <property type="gene designation" value="arhgap11a.L"/>
</dbReference>
<feature type="compositionally biased region" description="Polar residues" evidence="1">
    <location>
        <begin position="403"/>
        <end position="413"/>
    </location>
</feature>
<dbReference type="GO" id="GO:0005096">
    <property type="term" value="F:GTPase activator activity"/>
    <property type="evidence" value="ECO:0000318"/>
    <property type="project" value="GO_Central"/>
</dbReference>
<evidence type="ECO:0000313" key="4">
    <source>
        <dbReference type="Xenbase" id="XB-GENE-1010880"/>
    </source>
</evidence>
<keyword evidence="2" id="KW-1185">Reference proteome</keyword>
<accession>A0A1L8FAT3</accession>
<organism evidence="2 3">
    <name type="scientific">Xenopus laevis</name>
    <name type="common">African clawed frog</name>
    <dbReference type="NCBI Taxonomy" id="8355"/>
    <lineage>
        <taxon>Eukaryota</taxon>
        <taxon>Metazoa</taxon>
        <taxon>Chordata</taxon>
        <taxon>Craniata</taxon>
        <taxon>Vertebrata</taxon>
        <taxon>Euteleostomi</taxon>
        <taxon>Amphibia</taxon>
        <taxon>Batrachia</taxon>
        <taxon>Anura</taxon>
        <taxon>Pipoidea</taxon>
        <taxon>Pipidae</taxon>
        <taxon>Xenopodinae</taxon>
        <taxon>Xenopus</taxon>
        <taxon>Xenopus</taxon>
    </lineage>
</organism>
<dbReference type="CTD" id="379317"/>
<dbReference type="CDD" id="cd04394">
    <property type="entry name" value="RhoGAP-ARHGAP11A"/>
    <property type="match status" value="1"/>
</dbReference>
<protein>
    <submittedName>
        <fullName evidence="3">Rho GTPase activating protein 11A, gene 1 L homeolog isoform X1</fullName>
    </submittedName>
</protein>
<dbReference type="GeneID" id="379317"/>
<dbReference type="PaxDb" id="8355-A0A1L8FAT3"/>
<dbReference type="STRING" id="8355.A0A1L8FAT3"/>
<dbReference type="PROSITE" id="PS50238">
    <property type="entry name" value="RHOGAP"/>
    <property type="match status" value="1"/>
</dbReference>
<dbReference type="AGR" id="Xenbase:XB-GENE-1010880"/>
<evidence type="ECO:0000256" key="1">
    <source>
        <dbReference type="SAM" id="MobiDB-lite"/>
    </source>
</evidence>
<dbReference type="PANTHER" id="PTHR15670:SF6">
    <property type="entry name" value="LOC100158559 PROTEIN"/>
    <property type="match status" value="1"/>
</dbReference>
<reference evidence="3" key="1">
    <citation type="submission" date="2025-08" db="UniProtKB">
        <authorList>
            <consortium name="RefSeq"/>
        </authorList>
    </citation>
    <scope>IDENTIFICATION</scope>
    <source>
        <strain evidence="3">J_2021</strain>
        <tissue evidence="3">Erythrocytes</tissue>
    </source>
</reference>
<gene>
    <name evidence="4" type="primary">arhgap11a.L</name>
    <name evidence="3" type="synonym">arhgap11a.1</name>
    <name evidence="3" type="synonym">arhgap11a.1.L</name>
</gene>
<feature type="compositionally biased region" description="Basic and acidic residues" evidence="1">
    <location>
        <begin position="418"/>
        <end position="429"/>
    </location>
</feature>
<proteinExistence type="predicted"/>
<dbReference type="PANTHER" id="PTHR15670">
    <property type="entry name" value="RHO GTPASE ACTIVATING PROTEIN 11A"/>
    <property type="match status" value="1"/>
</dbReference>
<dbReference type="InterPro" id="IPR000198">
    <property type="entry name" value="RhoGAP_dom"/>
</dbReference>
<dbReference type="SUPFAM" id="SSF48350">
    <property type="entry name" value="GTPase activation domain, GAP"/>
    <property type="match status" value="1"/>
</dbReference>
<evidence type="ECO:0000313" key="2">
    <source>
        <dbReference type="Proteomes" id="UP000186698"/>
    </source>
</evidence>
<feature type="region of interest" description="Disordered" evidence="1">
    <location>
        <begin position="496"/>
        <end position="533"/>
    </location>
</feature>
<name>A0A1L8FAT3_XENLA</name>
<dbReference type="RefSeq" id="XP_018084088.1">
    <property type="nucleotide sequence ID" value="XM_018228599.2"/>
</dbReference>
<dbReference type="Bgee" id="379317">
    <property type="expression patterns" value="Expressed in blastula and 15 other cell types or tissues"/>
</dbReference>
<dbReference type="Pfam" id="PF00620">
    <property type="entry name" value="RhoGAP"/>
    <property type="match status" value="1"/>
</dbReference>
<sequence length="978" mass="108017">MGDRMKQQQPEHHSLAKLAAVQHLRSCGIKIKHWNSKQRSEANKASAQLLLLTGKVFGTSLHSLPYQYLPEYGNVPVILVIACNYLEKHISTEGLFRKSGSVVRQKQLKAKLENGENCLSTALPCDVAGILKQFFRELPEPLLPTDLQDAFYKAQSLSTDSERISATMLITCLIPEKNVHVLRYFFSFLHAVALRCDANKMNSSNLAVIFAPNLLQSNDDGEKISPSTEKRLRVQAAVVQMLIDQAANIGCVPDFILEKIPGMLGVDLDTDTPLPEASEDDGVSPGEKKRRRRRSMGEYVSGALHKLKTNRTPTSTPQTDRSVLSSMVTPLILTPNSKRKLPVESVQGISTKKRKSMKHNLNFELLPSSLFGGGSTPASALYDGSPCLSLDNSQSSFSPSVSTTKHLSSTGNLRRSKRYESRKVQRVDSGKTGCFSPKISRTEMVRRSLRLRFSLGKSSKDSSSVFPSTVRSQNIGWRLANSQDLNLLRENDKVDAPPFPGKSPFVSSGSTKISKSEENLLTPKSPKGSCHRMSWTGSQPLVSSEIGSEGTPLSGYFCAANCYSEPVLVTKKPPAMPIVPQSLVNHYKQDTNVKDVSLNEEDQNSAQNTALQISKAFTESGSDLRLLVGFGEPPEKAILLDEAPISELLMEPMERKGTDKDGDLYSDGEHAHVPEQEIVLVQNEYAGSERKAFDSPPKHMDENDLTEEQPERLFITEEENTVKQNVSEDQSCGNDCKQTLEICRSRSESASTLTAEMSSVLPPSSCEIFPLSEQNLKIEGYSETHHAVSTTRKPSRVSEHIQHFNKLCLNDGSVNQKPKSPLKFQRPPVRQSVRRINSLSDMKRPANCVSTIPNLGSPIVKSISYDGSLSSDQLMNDPKISFISALGQEAHGPQAGSFIPEERNRFSNQSLRNVPCTVKAVLEDLTNQDISRLQSKKSTPNNVGLRSLSRRDCSHYRGSPRNPIAKVSFLPSSKPWDL</sequence>
<dbReference type="InterPro" id="IPR008936">
    <property type="entry name" value="Rho_GTPase_activation_prot"/>
</dbReference>
<feature type="region of interest" description="Disordered" evidence="1">
    <location>
        <begin position="393"/>
        <end position="435"/>
    </location>
</feature>
<dbReference type="OrthoDB" id="410651at2759"/>
<feature type="compositionally biased region" description="Low complexity" evidence="1">
    <location>
        <begin position="393"/>
        <end position="402"/>
    </location>
</feature>
<evidence type="ECO:0000313" key="3">
    <source>
        <dbReference type="RefSeq" id="XP_018084088.1"/>
    </source>
</evidence>
<dbReference type="Proteomes" id="UP000186698">
    <property type="component" value="Chromosome 8L"/>
</dbReference>
<dbReference type="SMART" id="SM00324">
    <property type="entry name" value="RhoGAP"/>
    <property type="match status" value="1"/>
</dbReference>
<dbReference type="GO" id="GO:0007165">
    <property type="term" value="P:signal transduction"/>
    <property type="evidence" value="ECO:0007669"/>
    <property type="project" value="InterPro"/>
</dbReference>
<dbReference type="AlphaFoldDB" id="A0A1L8FAT3"/>
<dbReference type="InterPro" id="IPR042869">
    <property type="entry name" value="ARHGAP11A/B"/>
</dbReference>
<dbReference type="Gene3D" id="1.10.555.10">
    <property type="entry name" value="Rho GTPase activation protein"/>
    <property type="match status" value="1"/>
</dbReference>